<dbReference type="InterPro" id="IPR050524">
    <property type="entry name" value="APC_YAT"/>
</dbReference>
<keyword evidence="5 8" id="KW-1133">Transmembrane helix</keyword>
<protein>
    <recommendedName>
        <fullName evidence="9">Amino acid permease/ SLC12A domain-containing protein</fullName>
    </recommendedName>
</protein>
<feature type="transmembrane region" description="Helical" evidence="8">
    <location>
        <begin position="388"/>
        <end position="405"/>
    </location>
</feature>
<feature type="transmembrane region" description="Helical" evidence="8">
    <location>
        <begin position="56"/>
        <end position="77"/>
    </location>
</feature>
<keyword evidence="3 8" id="KW-0812">Transmembrane</keyword>
<keyword evidence="2" id="KW-0813">Transport</keyword>
<evidence type="ECO:0000256" key="5">
    <source>
        <dbReference type="ARBA" id="ARBA00022989"/>
    </source>
</evidence>
<evidence type="ECO:0000256" key="2">
    <source>
        <dbReference type="ARBA" id="ARBA00022448"/>
    </source>
</evidence>
<dbReference type="GeneID" id="36323643"/>
<evidence type="ECO:0000256" key="4">
    <source>
        <dbReference type="ARBA" id="ARBA00022970"/>
    </source>
</evidence>
<evidence type="ECO:0000256" key="6">
    <source>
        <dbReference type="ARBA" id="ARBA00023136"/>
    </source>
</evidence>
<keyword evidence="4" id="KW-0029">Amino-acid transport</keyword>
<gene>
    <name evidence="10" type="ORF">POSPLADRAFT_1045172</name>
</gene>
<feature type="transmembrane region" description="Helical" evidence="8">
    <location>
        <begin position="463"/>
        <end position="487"/>
    </location>
</feature>
<dbReference type="InterPro" id="IPR004840">
    <property type="entry name" value="Amino_acid_permease_CS"/>
</dbReference>
<feature type="domain" description="Amino acid permease/ SLC12A" evidence="9">
    <location>
        <begin position="55"/>
        <end position="517"/>
    </location>
</feature>
<dbReference type="RefSeq" id="XP_024340835.1">
    <property type="nucleotide sequence ID" value="XM_024478693.1"/>
</dbReference>
<feature type="transmembrane region" description="Helical" evidence="8">
    <location>
        <begin position="166"/>
        <end position="186"/>
    </location>
</feature>
<dbReference type="Proteomes" id="UP000194127">
    <property type="component" value="Unassembled WGS sequence"/>
</dbReference>
<feature type="transmembrane region" description="Helical" evidence="8">
    <location>
        <begin position="192"/>
        <end position="212"/>
    </location>
</feature>
<dbReference type="FunFam" id="1.20.1740.10:FF:000006">
    <property type="entry name" value="General amino acid permease"/>
    <property type="match status" value="1"/>
</dbReference>
<dbReference type="STRING" id="670580.A0A1X6N5Z6"/>
<feature type="region of interest" description="Disordered" evidence="7">
    <location>
        <begin position="1"/>
        <end position="24"/>
    </location>
</feature>
<dbReference type="PANTHER" id="PTHR43341:SF4">
    <property type="entry name" value="ARGININE PERMEASE CAN1-RELATED"/>
    <property type="match status" value="1"/>
</dbReference>
<organism evidence="10 11">
    <name type="scientific">Postia placenta MAD-698-R-SB12</name>
    <dbReference type="NCBI Taxonomy" id="670580"/>
    <lineage>
        <taxon>Eukaryota</taxon>
        <taxon>Fungi</taxon>
        <taxon>Dikarya</taxon>
        <taxon>Basidiomycota</taxon>
        <taxon>Agaricomycotina</taxon>
        <taxon>Agaricomycetes</taxon>
        <taxon>Polyporales</taxon>
        <taxon>Adustoporiaceae</taxon>
        <taxon>Rhodonia</taxon>
    </lineage>
</organism>
<evidence type="ECO:0000256" key="3">
    <source>
        <dbReference type="ARBA" id="ARBA00022692"/>
    </source>
</evidence>
<dbReference type="GO" id="GO:0015171">
    <property type="term" value="F:amino acid transmembrane transporter activity"/>
    <property type="evidence" value="ECO:0007669"/>
    <property type="project" value="TreeGrafter"/>
</dbReference>
<feature type="transmembrane region" description="Helical" evidence="8">
    <location>
        <begin position="493"/>
        <end position="512"/>
    </location>
</feature>
<dbReference type="EMBL" id="KZ110594">
    <property type="protein sequence ID" value="OSX64041.1"/>
    <property type="molecule type" value="Genomic_DNA"/>
</dbReference>
<evidence type="ECO:0000259" key="9">
    <source>
        <dbReference type="Pfam" id="PF00324"/>
    </source>
</evidence>
<comment type="subcellular location">
    <subcellularLocation>
        <location evidence="1">Membrane</location>
        <topology evidence="1">Multi-pass membrane protein</topology>
    </subcellularLocation>
</comment>
<feature type="transmembrane region" description="Helical" evidence="8">
    <location>
        <begin position="290"/>
        <end position="311"/>
    </location>
</feature>
<dbReference type="Gene3D" id="1.20.1740.10">
    <property type="entry name" value="Amino acid/polyamine transporter I"/>
    <property type="match status" value="1"/>
</dbReference>
<reference evidence="10 11" key="1">
    <citation type="submission" date="2017-04" db="EMBL/GenBank/DDBJ databases">
        <title>Genome Sequence of the Model Brown-Rot Fungus Postia placenta SB12.</title>
        <authorList>
            <consortium name="DOE Joint Genome Institute"/>
            <person name="Gaskell J."/>
            <person name="Kersten P."/>
            <person name="Larrondo L.F."/>
            <person name="Canessa P."/>
            <person name="Martinez D."/>
            <person name="Hibbett D."/>
            <person name="Schmoll M."/>
            <person name="Kubicek C.P."/>
            <person name="Martinez A.T."/>
            <person name="Yadav J."/>
            <person name="Master E."/>
            <person name="Magnuson J.K."/>
            <person name="James T."/>
            <person name="Yaver D."/>
            <person name="Berka R."/>
            <person name="Labutti K."/>
            <person name="Lipzen A."/>
            <person name="Aerts A."/>
            <person name="Barry K."/>
            <person name="Henrissat B."/>
            <person name="Blanchette R."/>
            <person name="Grigoriev I."/>
            <person name="Cullen D."/>
        </authorList>
    </citation>
    <scope>NUCLEOTIDE SEQUENCE [LARGE SCALE GENOMIC DNA]</scope>
    <source>
        <strain evidence="10 11">MAD-698-R-SB12</strain>
    </source>
</reference>
<sequence>MEENSIYPVPLDEKQDTSSSVEKGSAQEYVVQDDPRLHFSEVDLDKVQRRLKQRHVQMIAIAGTLGTGLFLGSGHALQGAGPLGALIAYGLVGTVGYATLCSLGEMTAFAPISGTFPHYATRWADPALGFALGWNYFYTSAISTPVEITAAGILITFWDPDLGHQAAYTAAITVCVCAINIFGVRWFGEAEFFFSIIKICLITLLIIAGLVIDLGGGPNHERIGFRYWKNPGAVAGAGLEPKHPGLDRFLGILSVIVQAAFSYQGMELVAIAASETESPRRNIAKAVRRVFWRILVFYMLGILITGMLVPYNDPNLLSESGTAAESPYVIAMERAGISVLPHIINACVFTSAFSAGNSFLFSASRILYGLALRGQAPRFLTYCTKKGLPIAAVLVSACFAWLSFMNVSSGAETVFTWLVNLSTTGGFFSWGAMNVTYLRFYAGLKAQGFDRRTFSYWNRLQPFLAWWAIFWLTIFILINGFAVFWAFNASDFLTDYINVPIFLGLYVFWKLFKRTKAWRVDEMDFVTAIPSIEETEIPEVPATTIWGKIAAVIF</sequence>
<name>A0A1X6N5Z6_9APHY</name>
<dbReference type="GO" id="GO:0016020">
    <property type="term" value="C:membrane"/>
    <property type="evidence" value="ECO:0007669"/>
    <property type="project" value="UniProtKB-SubCell"/>
</dbReference>
<dbReference type="InterPro" id="IPR004841">
    <property type="entry name" value="AA-permease/SLC12A_dom"/>
</dbReference>
<keyword evidence="11" id="KW-1185">Reference proteome</keyword>
<dbReference type="PANTHER" id="PTHR43341">
    <property type="entry name" value="AMINO ACID PERMEASE"/>
    <property type="match status" value="1"/>
</dbReference>
<accession>A0A1X6N5Z6</accession>
<evidence type="ECO:0000256" key="8">
    <source>
        <dbReference type="SAM" id="Phobius"/>
    </source>
</evidence>
<evidence type="ECO:0000313" key="10">
    <source>
        <dbReference type="EMBL" id="OSX64041.1"/>
    </source>
</evidence>
<dbReference type="Pfam" id="PF00324">
    <property type="entry name" value="AA_permease"/>
    <property type="match status" value="1"/>
</dbReference>
<dbReference type="AlphaFoldDB" id="A0A1X6N5Z6"/>
<dbReference type="OrthoDB" id="10062876at2759"/>
<feature type="transmembrane region" description="Helical" evidence="8">
    <location>
        <begin position="83"/>
        <end position="103"/>
    </location>
</feature>
<feature type="transmembrane region" description="Helical" evidence="8">
    <location>
        <begin position="417"/>
        <end position="442"/>
    </location>
</feature>
<feature type="transmembrane region" description="Helical" evidence="8">
    <location>
        <begin position="343"/>
        <end position="368"/>
    </location>
</feature>
<evidence type="ECO:0000256" key="7">
    <source>
        <dbReference type="SAM" id="MobiDB-lite"/>
    </source>
</evidence>
<evidence type="ECO:0000256" key="1">
    <source>
        <dbReference type="ARBA" id="ARBA00004141"/>
    </source>
</evidence>
<dbReference type="PIRSF" id="PIRSF006060">
    <property type="entry name" value="AA_transporter"/>
    <property type="match status" value="1"/>
</dbReference>
<evidence type="ECO:0000313" key="11">
    <source>
        <dbReference type="Proteomes" id="UP000194127"/>
    </source>
</evidence>
<proteinExistence type="predicted"/>
<dbReference type="PROSITE" id="PS00218">
    <property type="entry name" value="AMINO_ACID_PERMEASE_1"/>
    <property type="match status" value="1"/>
</dbReference>
<keyword evidence="6 8" id="KW-0472">Membrane</keyword>